<dbReference type="Pfam" id="PF05016">
    <property type="entry name" value="ParE_toxin"/>
    <property type="match status" value="1"/>
</dbReference>
<dbReference type="Proteomes" id="UP000676649">
    <property type="component" value="Chromosome"/>
</dbReference>
<dbReference type="PIRSF" id="PIRSF029218">
    <property type="entry name" value="ParE"/>
    <property type="match status" value="1"/>
</dbReference>
<dbReference type="EMBL" id="CP073754">
    <property type="protein sequence ID" value="QWF72464.1"/>
    <property type="molecule type" value="Genomic_DNA"/>
</dbReference>
<dbReference type="InterPro" id="IPR007712">
    <property type="entry name" value="RelE/ParE_toxin"/>
</dbReference>
<evidence type="ECO:0000313" key="4">
    <source>
        <dbReference type="EMBL" id="QWF72464.1"/>
    </source>
</evidence>
<dbReference type="KEGG" id="mpad:KEF85_02345"/>
<dbReference type="InterPro" id="IPR035093">
    <property type="entry name" value="RelE/ParE_toxin_dom_sf"/>
</dbReference>
<sequence>MRKIHTQALAKQDIKNIWLYSFNKWGEEQADFYFDELNDAFALIAENPELGFACDYIREGYRQFHINRHLIFYCVSATKIHIIRVLHDSMNYIVHL</sequence>
<evidence type="ECO:0000256" key="3">
    <source>
        <dbReference type="PIRNR" id="PIRNR029218"/>
    </source>
</evidence>
<accession>A0A975MRK5</accession>
<evidence type="ECO:0000256" key="1">
    <source>
        <dbReference type="ARBA" id="ARBA00006226"/>
    </source>
</evidence>
<dbReference type="InterPro" id="IPR051803">
    <property type="entry name" value="TA_system_RelE-like_toxin"/>
</dbReference>
<evidence type="ECO:0000313" key="5">
    <source>
        <dbReference type="Proteomes" id="UP000676649"/>
    </source>
</evidence>
<gene>
    <name evidence="4" type="ORF">KEF85_02345</name>
</gene>
<dbReference type="Gene3D" id="3.30.2310.20">
    <property type="entry name" value="RelE-like"/>
    <property type="match status" value="1"/>
</dbReference>
<organism evidence="4 5">
    <name type="scientific">Methylomonas paludis</name>
    <dbReference type="NCBI Taxonomy" id="1173101"/>
    <lineage>
        <taxon>Bacteria</taxon>
        <taxon>Pseudomonadati</taxon>
        <taxon>Pseudomonadota</taxon>
        <taxon>Gammaproteobacteria</taxon>
        <taxon>Methylococcales</taxon>
        <taxon>Methylococcaceae</taxon>
        <taxon>Methylomonas</taxon>
    </lineage>
</organism>
<comment type="similarity">
    <text evidence="1 3">Belongs to the RelE toxin family.</text>
</comment>
<dbReference type="RefSeq" id="WP_215584965.1">
    <property type="nucleotide sequence ID" value="NZ_CP073754.1"/>
</dbReference>
<reference evidence="4" key="1">
    <citation type="submission" date="2021-04" db="EMBL/GenBank/DDBJ databases">
        <title>Draft genome sequence data of methanotrophic Methylovulum sp. strain S1L and Methylomonas sp. strain S2AM isolated from boreal lake water columns.</title>
        <authorList>
            <person name="Rissanen A.J."/>
            <person name="Mangayil R."/>
            <person name="Svenning M.M."/>
            <person name="Khanongnuch R."/>
        </authorList>
    </citation>
    <scope>NUCLEOTIDE SEQUENCE</scope>
    <source>
        <strain evidence="4">S2AM</strain>
    </source>
</reference>
<protein>
    <recommendedName>
        <fullName evidence="3">Toxin</fullName>
    </recommendedName>
</protein>
<dbReference type="PANTHER" id="PTHR33755">
    <property type="entry name" value="TOXIN PARE1-RELATED"/>
    <property type="match status" value="1"/>
</dbReference>
<dbReference type="PANTHER" id="PTHR33755:SF9">
    <property type="entry name" value="TOXIN PARE1"/>
    <property type="match status" value="1"/>
</dbReference>
<evidence type="ECO:0000256" key="2">
    <source>
        <dbReference type="ARBA" id="ARBA00022649"/>
    </source>
</evidence>
<keyword evidence="2" id="KW-1277">Toxin-antitoxin system</keyword>
<proteinExistence type="inferred from homology"/>
<dbReference type="AlphaFoldDB" id="A0A975MRK5"/>
<dbReference type="InterPro" id="IPR028344">
    <property type="entry name" value="ParE1/4"/>
</dbReference>
<keyword evidence="5" id="KW-1185">Reference proteome</keyword>
<name>A0A975MRK5_9GAMM</name>